<dbReference type="EMBL" id="KV407458">
    <property type="protein sequence ID" value="KZF22931.1"/>
    <property type="molecule type" value="Genomic_DNA"/>
</dbReference>
<dbReference type="InParanoid" id="A0A165H3G2"/>
<sequence length="250" mass="27760">MSSYRQRNTAAALTTLAIIYNAVSAYLLYQLPDDPYHLASNFSLYASFAGLLSILGLVGVVKENATLVGIFANYHLIDTILCSIPRFLVLTLFSGFRDSFCVPDSSFAFQKGSSSGPSRNLLEQFDHGERRSSSAAVAVALTDSELSLEHCLRVVWVVQIIAFVGIVGTTLVQFYLGLQVRDYANRLFMREQARDEERVRAIEQSGVAYEDDNERPRVGALWEKVEIGSDDLDNDPVPPYEERAAFTGKL</sequence>
<feature type="region of interest" description="Disordered" evidence="1">
    <location>
        <begin position="231"/>
        <end position="250"/>
    </location>
</feature>
<name>A0A165H3G2_XYLHT</name>
<evidence type="ECO:0000256" key="2">
    <source>
        <dbReference type="SAM" id="Phobius"/>
    </source>
</evidence>
<keyword evidence="2" id="KW-0472">Membrane</keyword>
<evidence type="ECO:0000256" key="1">
    <source>
        <dbReference type="SAM" id="MobiDB-lite"/>
    </source>
</evidence>
<dbReference type="RefSeq" id="XP_018188486.1">
    <property type="nucleotide sequence ID" value="XM_018329163.1"/>
</dbReference>
<evidence type="ECO:0000313" key="4">
    <source>
        <dbReference type="Proteomes" id="UP000076632"/>
    </source>
</evidence>
<dbReference type="OrthoDB" id="5392605at2759"/>
<feature type="transmembrane region" description="Helical" evidence="2">
    <location>
        <begin position="73"/>
        <end position="96"/>
    </location>
</feature>
<keyword evidence="4" id="KW-1185">Reference proteome</keyword>
<protein>
    <submittedName>
        <fullName evidence="3">Uncharacterized protein</fullName>
    </submittedName>
</protein>
<feature type="transmembrane region" description="Helical" evidence="2">
    <location>
        <begin position="154"/>
        <end position="176"/>
    </location>
</feature>
<evidence type="ECO:0000313" key="3">
    <source>
        <dbReference type="EMBL" id="KZF22931.1"/>
    </source>
</evidence>
<dbReference type="OMA" id="GWYLHFA"/>
<proteinExistence type="predicted"/>
<organism evidence="3 4">
    <name type="scientific">Xylona heveae (strain CBS 132557 / TC161)</name>
    <dbReference type="NCBI Taxonomy" id="1328760"/>
    <lineage>
        <taxon>Eukaryota</taxon>
        <taxon>Fungi</taxon>
        <taxon>Dikarya</taxon>
        <taxon>Ascomycota</taxon>
        <taxon>Pezizomycotina</taxon>
        <taxon>Xylonomycetes</taxon>
        <taxon>Xylonales</taxon>
        <taxon>Xylonaceae</taxon>
        <taxon>Xylona</taxon>
    </lineage>
</organism>
<accession>A0A165H3G2</accession>
<dbReference type="GeneID" id="28894300"/>
<gene>
    <name evidence="3" type="ORF">L228DRAFT_139800</name>
</gene>
<keyword evidence="2" id="KW-0812">Transmembrane</keyword>
<dbReference type="STRING" id="1328760.A0A165H3G2"/>
<keyword evidence="2" id="KW-1133">Transmembrane helix</keyword>
<feature type="transmembrane region" description="Helical" evidence="2">
    <location>
        <begin position="12"/>
        <end position="30"/>
    </location>
</feature>
<reference evidence="3 4" key="1">
    <citation type="journal article" date="2016" name="Fungal Biol.">
        <title>The genome of Xylona heveae provides a window into fungal endophytism.</title>
        <authorList>
            <person name="Gazis R."/>
            <person name="Kuo A."/>
            <person name="Riley R."/>
            <person name="LaButti K."/>
            <person name="Lipzen A."/>
            <person name="Lin J."/>
            <person name="Amirebrahimi M."/>
            <person name="Hesse C.N."/>
            <person name="Spatafora J.W."/>
            <person name="Henrissat B."/>
            <person name="Hainaut M."/>
            <person name="Grigoriev I.V."/>
            <person name="Hibbett D.S."/>
        </authorList>
    </citation>
    <scope>NUCLEOTIDE SEQUENCE [LARGE SCALE GENOMIC DNA]</scope>
    <source>
        <strain evidence="3 4">TC161</strain>
    </source>
</reference>
<feature type="transmembrane region" description="Helical" evidence="2">
    <location>
        <begin position="42"/>
        <end position="61"/>
    </location>
</feature>
<dbReference type="AlphaFoldDB" id="A0A165H3G2"/>
<dbReference type="Proteomes" id="UP000076632">
    <property type="component" value="Unassembled WGS sequence"/>
</dbReference>